<feature type="transmembrane region" description="Helical" evidence="1">
    <location>
        <begin position="34"/>
        <end position="54"/>
    </location>
</feature>
<keyword evidence="1" id="KW-1133">Transmembrane helix</keyword>
<organism evidence="2 3">
    <name type="scientific">Cupriavidus lacunae</name>
    <dbReference type="NCBI Taxonomy" id="2666307"/>
    <lineage>
        <taxon>Bacteria</taxon>
        <taxon>Pseudomonadati</taxon>
        <taxon>Pseudomonadota</taxon>
        <taxon>Betaproteobacteria</taxon>
        <taxon>Burkholderiales</taxon>
        <taxon>Burkholderiaceae</taxon>
        <taxon>Cupriavidus</taxon>
    </lineage>
</organism>
<evidence type="ECO:0000256" key="1">
    <source>
        <dbReference type="SAM" id="Phobius"/>
    </source>
</evidence>
<protein>
    <submittedName>
        <fullName evidence="2">Uncharacterized protein</fullName>
    </submittedName>
</protein>
<reference evidence="3" key="1">
    <citation type="submission" date="2018-06" db="EMBL/GenBank/DDBJ databases">
        <authorList>
            <person name="Feng T."/>
            <person name="Jeon C.O."/>
        </authorList>
    </citation>
    <scope>NUCLEOTIDE SEQUENCE [LARGE SCALE GENOMIC DNA]</scope>
    <source>
        <strain evidence="3">S23</strain>
    </source>
</reference>
<name>A0A370MY52_9BURK</name>
<comment type="caution">
    <text evidence="2">The sequence shown here is derived from an EMBL/GenBank/DDBJ whole genome shotgun (WGS) entry which is preliminary data.</text>
</comment>
<accession>A0A370MY52</accession>
<sequence length="81" mass="9002">MFLMYFLNYLLGIASVILAALVADKPFPVANSSVLYKGLATALSAVTGMVAFINPERIGERYQRAFRVLSVEITRFRGDKK</sequence>
<dbReference type="EMBL" id="QKWJ01000152">
    <property type="protein sequence ID" value="RDJ98265.1"/>
    <property type="molecule type" value="Genomic_DNA"/>
</dbReference>
<gene>
    <name evidence="2" type="ORF">DN412_41265</name>
</gene>
<keyword evidence="3" id="KW-1185">Reference proteome</keyword>
<dbReference type="Proteomes" id="UP000255165">
    <property type="component" value="Unassembled WGS sequence"/>
</dbReference>
<keyword evidence="1" id="KW-0812">Transmembrane</keyword>
<evidence type="ECO:0000313" key="2">
    <source>
        <dbReference type="EMBL" id="RDJ98265.1"/>
    </source>
</evidence>
<proteinExistence type="predicted"/>
<evidence type="ECO:0000313" key="3">
    <source>
        <dbReference type="Proteomes" id="UP000255165"/>
    </source>
</evidence>
<dbReference type="AlphaFoldDB" id="A0A370MY52"/>
<keyword evidence="1" id="KW-0472">Membrane</keyword>